<evidence type="ECO:0000313" key="3">
    <source>
        <dbReference type="Proteomes" id="UP000242699"/>
    </source>
</evidence>
<reference evidence="2 3" key="1">
    <citation type="journal article" date="2014" name="BMC Genomics">
        <title>Comparison of environmental and isolate Sulfobacillus genomes reveals diverse carbon, sulfur, nitrogen, and hydrogen metabolisms.</title>
        <authorList>
            <person name="Justice N.B."/>
            <person name="Norman A."/>
            <person name="Brown C.T."/>
            <person name="Singh A."/>
            <person name="Thomas B.C."/>
            <person name="Banfield J.F."/>
        </authorList>
    </citation>
    <scope>NUCLEOTIDE SEQUENCE [LARGE SCALE GENOMIC DNA]</scope>
    <source>
        <strain evidence="2">AMDSBA1</strain>
    </source>
</reference>
<protein>
    <recommendedName>
        <fullName evidence="1">Glycosyl transferase family 1 domain-containing protein</fullName>
    </recommendedName>
</protein>
<dbReference type="Proteomes" id="UP000242699">
    <property type="component" value="Unassembled WGS sequence"/>
</dbReference>
<proteinExistence type="predicted"/>
<dbReference type="Gene3D" id="3.40.50.2000">
    <property type="entry name" value="Glycogen Phosphorylase B"/>
    <property type="match status" value="2"/>
</dbReference>
<dbReference type="GO" id="GO:0016757">
    <property type="term" value="F:glycosyltransferase activity"/>
    <property type="evidence" value="ECO:0007669"/>
    <property type="project" value="InterPro"/>
</dbReference>
<evidence type="ECO:0000313" key="2">
    <source>
        <dbReference type="EMBL" id="PSR28899.1"/>
    </source>
</evidence>
<dbReference type="InterPro" id="IPR001296">
    <property type="entry name" value="Glyco_trans_1"/>
</dbReference>
<dbReference type="PANTHER" id="PTHR12526">
    <property type="entry name" value="GLYCOSYLTRANSFERASE"/>
    <property type="match status" value="1"/>
</dbReference>
<gene>
    <name evidence="2" type="ORF">C7B43_09460</name>
</gene>
<name>A0A2T2X344_9FIRM</name>
<dbReference type="CDD" id="cd03801">
    <property type="entry name" value="GT4_PimA-like"/>
    <property type="match status" value="1"/>
</dbReference>
<dbReference type="Pfam" id="PF00534">
    <property type="entry name" value="Glycos_transf_1"/>
    <property type="match status" value="1"/>
</dbReference>
<organism evidence="2 3">
    <name type="scientific">Sulfobacillus benefaciens</name>
    <dbReference type="NCBI Taxonomy" id="453960"/>
    <lineage>
        <taxon>Bacteria</taxon>
        <taxon>Bacillati</taxon>
        <taxon>Bacillota</taxon>
        <taxon>Clostridia</taxon>
        <taxon>Eubacteriales</taxon>
        <taxon>Clostridiales Family XVII. Incertae Sedis</taxon>
        <taxon>Sulfobacillus</taxon>
    </lineage>
</organism>
<evidence type="ECO:0000259" key="1">
    <source>
        <dbReference type="Pfam" id="PF00534"/>
    </source>
</evidence>
<dbReference type="SUPFAM" id="SSF53756">
    <property type="entry name" value="UDP-Glycosyltransferase/glycogen phosphorylase"/>
    <property type="match status" value="1"/>
</dbReference>
<feature type="domain" description="Glycosyl transferase family 1" evidence="1">
    <location>
        <begin position="183"/>
        <end position="338"/>
    </location>
</feature>
<dbReference type="EMBL" id="PXYT01000018">
    <property type="protein sequence ID" value="PSR28899.1"/>
    <property type="molecule type" value="Genomic_DNA"/>
</dbReference>
<dbReference type="AlphaFoldDB" id="A0A2T2X344"/>
<accession>A0A2T2X344</accession>
<sequence>MQVILVGPLPPPCSGPEMVTETLLESGAPWIHFRHVDLSSGLNRGKGRWTVGALVRTAKQLTRLTWVLWTQRKESKIVHLPLSQSTTGVLRDVALIRLAGLFHYRIVVQFHGGDFLRFYWSSSFRARILKVLESLDILLVFDKELIKQFPFVNEDKIRVLVNPVPANWVRAWPSLSRLAPVQDSQPLVILYMSHLSVAKGLVDLFEALRLLPDEKEWEVHLAGEIVDIERNIVWPKKDMNYGWDQARHIIHLNHWEGRVHYHGVVTDEDKIALFAQSHVLVLPSYSEGMPVVILEAMYAGLGVIASKVGAIGSMISPAFLHDPGDVAQLADKLWRMTPEKARRVGQTNRRMMERGYLANQVIPQLQRVYESLEPGMRTSASQKLRVIRPGKKMKPAGKTKRRT</sequence>
<comment type="caution">
    <text evidence="2">The sequence shown here is derived from an EMBL/GenBank/DDBJ whole genome shotgun (WGS) entry which is preliminary data.</text>
</comment>